<organism evidence="1 2">
    <name type="scientific">Catalinimonas alkaloidigena</name>
    <dbReference type="NCBI Taxonomy" id="1075417"/>
    <lineage>
        <taxon>Bacteria</taxon>
        <taxon>Pseudomonadati</taxon>
        <taxon>Bacteroidota</taxon>
        <taxon>Cytophagia</taxon>
        <taxon>Cytophagales</taxon>
        <taxon>Catalimonadaceae</taxon>
        <taxon>Catalinimonas</taxon>
    </lineage>
</organism>
<evidence type="ECO:0000313" key="1">
    <source>
        <dbReference type="EMBL" id="SDK41373.1"/>
    </source>
</evidence>
<dbReference type="Proteomes" id="UP000198510">
    <property type="component" value="Unassembled WGS sequence"/>
</dbReference>
<sequence length="429" mass="47670">MTDAVVAQTTASEKKEIRLHLNNDGSHYVKATFLNQTWVRYNQSNPGTTVFGTPKAETFDIGLRRTRLQLYGQLTDRIFFYTQFGQNNFNYLSSRKVGAFFHDALTEYALAPGYVSVGAGLTAWSGLSRFASPSVGSILGMDAPLYQQATNDATDEFLRKLSLYAKGKAGKLDYRLALTQPMPIQTSNLFTALDSTFSNFSQRPPKKQYQGYFMYQFLDQEGNTTPYMTGSYLGTKRVFNLGAGFIAQPDAMWHRQRTGSGVGDTVSTDLRLWAVDVFYDTPLNPSAGTALTAYASFSHYDYGPGYLRMTGVMNPANGVVAHQATLAGAGNAFPMYGTGQVYYAQVGYLTPRTWLGDDQGALQPYFALMYADYDRLQDGMAVTNLGVNWLLKGHTSKITLDWQNRPLFTRAGVATGRRSQVTAQYQIYF</sequence>
<reference evidence="1 2" key="1">
    <citation type="submission" date="2016-10" db="EMBL/GenBank/DDBJ databases">
        <authorList>
            <person name="de Groot N.N."/>
        </authorList>
    </citation>
    <scope>NUCLEOTIDE SEQUENCE [LARGE SCALE GENOMIC DNA]</scope>
    <source>
        <strain evidence="1 2">DSM 25186</strain>
    </source>
</reference>
<evidence type="ECO:0000313" key="2">
    <source>
        <dbReference type="Proteomes" id="UP000198510"/>
    </source>
</evidence>
<gene>
    <name evidence="1" type="ORF">SAMN05421823_102676</name>
</gene>
<dbReference type="EMBL" id="FNFO01000002">
    <property type="protein sequence ID" value="SDK41373.1"/>
    <property type="molecule type" value="Genomic_DNA"/>
</dbReference>
<dbReference type="AlphaFoldDB" id="A0A1G9BPN4"/>
<proteinExistence type="predicted"/>
<evidence type="ECO:0008006" key="3">
    <source>
        <dbReference type="Google" id="ProtNLM"/>
    </source>
</evidence>
<dbReference type="STRING" id="1075417.SAMN05421823_102676"/>
<name>A0A1G9BPN4_9BACT</name>
<protein>
    <recommendedName>
        <fullName evidence="3">Porin</fullName>
    </recommendedName>
</protein>
<keyword evidence="2" id="KW-1185">Reference proteome</keyword>
<accession>A0A1G9BPN4</accession>